<evidence type="ECO:0000313" key="2">
    <source>
        <dbReference type="Proteomes" id="UP000197587"/>
    </source>
</evidence>
<dbReference type="RefSeq" id="WP_031502558.1">
    <property type="nucleotide sequence ID" value="NZ_JASZ02000015.1"/>
</dbReference>
<reference evidence="1 2" key="2">
    <citation type="submission" date="2017-05" db="EMBL/GenBank/DDBJ databases">
        <title>Genome of Chryseobacterium haifense.</title>
        <authorList>
            <person name="Newman J.D."/>
        </authorList>
    </citation>
    <scope>NUCLEOTIDE SEQUENCE [LARGE SCALE GENOMIC DNA]</scope>
    <source>
        <strain evidence="1 2">DSM 19056</strain>
    </source>
</reference>
<reference evidence="1 2" key="1">
    <citation type="submission" date="2014-01" db="EMBL/GenBank/DDBJ databases">
        <authorList>
            <consortium name="Genome Consortium for Active Teaching"/>
            <person name="Sontag T.C."/>
            <person name="Newman J.D."/>
        </authorList>
    </citation>
    <scope>NUCLEOTIDE SEQUENCE [LARGE SCALE GENOMIC DNA]</scope>
    <source>
        <strain evidence="1 2">DSM 19056</strain>
    </source>
</reference>
<dbReference type="InterPro" id="IPR014942">
    <property type="entry name" value="AbiEii"/>
</dbReference>
<keyword evidence="2" id="KW-1185">Reference proteome</keyword>
<dbReference type="Proteomes" id="UP000197587">
    <property type="component" value="Unassembled WGS sequence"/>
</dbReference>
<accession>A0A2D0A6C0</accession>
<keyword evidence="1" id="KW-0808">Transferase</keyword>
<dbReference type="GO" id="GO:0016740">
    <property type="term" value="F:transferase activity"/>
    <property type="evidence" value="ECO:0007669"/>
    <property type="project" value="UniProtKB-KW"/>
</dbReference>
<proteinExistence type="predicted"/>
<sequence length="264" mass="31279">MIPRRYIEEWKEIAPWPENSQVEQDLVISRALVEIFSDPFLKEHLAFRGGTALHKLYLEPPTRYSEDIDLVQIKEGPIKPILERLGKALKFLGTKRTVKPKAHNNTIVYRFESEIPPVINMRLKIEINCREHFNVYGVIFVPFEMKNGWFSGKCEISTYILEELLGTKLRALYQRKKGRDLFDLDLALRKFDNLNIEQMIQCYKKYMNFSDGTPPSQKMFLKNMELKMEDKEFREEIYTILKPDVEYDNDKAYENVKTSLLERI</sequence>
<organism evidence="1 2">
    <name type="scientific">Kaistella haifensis DSM 19056</name>
    <dbReference type="NCBI Taxonomy" id="1450526"/>
    <lineage>
        <taxon>Bacteria</taxon>
        <taxon>Pseudomonadati</taxon>
        <taxon>Bacteroidota</taxon>
        <taxon>Flavobacteriia</taxon>
        <taxon>Flavobacteriales</taxon>
        <taxon>Weeksellaceae</taxon>
        <taxon>Chryseobacterium group</taxon>
        <taxon>Kaistella</taxon>
    </lineage>
</organism>
<dbReference type="EMBL" id="JASZ02000015">
    <property type="protein sequence ID" value="OWK98060.1"/>
    <property type="molecule type" value="Genomic_DNA"/>
</dbReference>
<gene>
    <name evidence="1" type="ORF">AP75_08165</name>
</gene>
<dbReference type="AlphaFoldDB" id="A0A2D0A6C0"/>
<comment type="caution">
    <text evidence="1">The sequence shown here is derived from an EMBL/GenBank/DDBJ whole genome shotgun (WGS) entry which is preliminary data.</text>
</comment>
<dbReference type="Pfam" id="PF08843">
    <property type="entry name" value="AbiEii"/>
    <property type="match status" value="1"/>
</dbReference>
<protein>
    <submittedName>
        <fullName evidence="1">Nucleotidyl transferase AbiEii/AbiGii toxin family protein</fullName>
    </submittedName>
</protein>
<dbReference type="Gene3D" id="3.10.450.620">
    <property type="entry name" value="JHP933, nucleotidyltransferase-like core domain"/>
    <property type="match status" value="1"/>
</dbReference>
<name>A0A2D0A6C0_9FLAO</name>
<evidence type="ECO:0000313" key="1">
    <source>
        <dbReference type="EMBL" id="OWK98060.1"/>
    </source>
</evidence>